<gene>
    <name evidence="1" type="ORF">LTR37_009474</name>
</gene>
<accession>A0ACC3NAK2</accession>
<name>A0ACC3NAK2_9PEZI</name>
<proteinExistence type="predicted"/>
<sequence>MPTTQQLDFYGLKPGNIVHQGADCHICLEKVSEPVVTSCRHIFCWECLFRWLLEHTSCPTCREDLCAARNRQWDRDAAERLRASQAISRHAIQAFGTIEHGASETPMPPVIASVPRQYASFATLTGLSARRLTESDTRRSAPTSSPMSNALFPQTRHPGRTLSDDVSPVARSSTGSLQDRDLAERQPPSTIHNSVQDRDIGIEPNRTDRPSTVETLKIDARKMVQTMRVRATSLANQNGLRYNPDYMAAAKAVAARWKTALQSRAESTMVVDGVMELLRNEMVEALYDGGFIRRNAVEDIPRALTEYLYQVARAAIGDE</sequence>
<comment type="caution">
    <text evidence="1">The sequence shown here is derived from an EMBL/GenBank/DDBJ whole genome shotgun (WGS) entry which is preliminary data.</text>
</comment>
<keyword evidence="2" id="KW-1185">Reference proteome</keyword>
<evidence type="ECO:0000313" key="1">
    <source>
        <dbReference type="EMBL" id="KAK3711697.1"/>
    </source>
</evidence>
<dbReference type="EMBL" id="JAUTXU010000074">
    <property type="protein sequence ID" value="KAK3711697.1"/>
    <property type="molecule type" value="Genomic_DNA"/>
</dbReference>
<dbReference type="Proteomes" id="UP001281147">
    <property type="component" value="Unassembled WGS sequence"/>
</dbReference>
<protein>
    <submittedName>
        <fullName evidence="1">Uncharacterized protein</fullName>
    </submittedName>
</protein>
<organism evidence="1 2">
    <name type="scientific">Vermiconidia calcicola</name>
    <dbReference type="NCBI Taxonomy" id="1690605"/>
    <lineage>
        <taxon>Eukaryota</taxon>
        <taxon>Fungi</taxon>
        <taxon>Dikarya</taxon>
        <taxon>Ascomycota</taxon>
        <taxon>Pezizomycotina</taxon>
        <taxon>Dothideomycetes</taxon>
        <taxon>Dothideomycetidae</taxon>
        <taxon>Mycosphaerellales</taxon>
        <taxon>Extremaceae</taxon>
        <taxon>Vermiconidia</taxon>
    </lineage>
</organism>
<reference evidence="1" key="1">
    <citation type="submission" date="2023-07" db="EMBL/GenBank/DDBJ databases">
        <title>Black Yeasts Isolated from many extreme environments.</title>
        <authorList>
            <person name="Coleine C."/>
            <person name="Stajich J.E."/>
            <person name="Selbmann L."/>
        </authorList>
    </citation>
    <scope>NUCLEOTIDE SEQUENCE</scope>
    <source>
        <strain evidence="1">CCFEE 5714</strain>
    </source>
</reference>
<evidence type="ECO:0000313" key="2">
    <source>
        <dbReference type="Proteomes" id="UP001281147"/>
    </source>
</evidence>